<evidence type="ECO:0000313" key="2">
    <source>
        <dbReference type="Proteomes" id="UP001565368"/>
    </source>
</evidence>
<reference evidence="1 2" key="1">
    <citation type="submission" date="2023-08" db="EMBL/GenBank/DDBJ databases">
        <title>Annotated Genome Sequence of Vanrija albida AlHP1.</title>
        <authorList>
            <person name="Herzog R."/>
        </authorList>
    </citation>
    <scope>NUCLEOTIDE SEQUENCE [LARGE SCALE GENOMIC DNA]</scope>
    <source>
        <strain evidence="1 2">AlHP1</strain>
    </source>
</reference>
<evidence type="ECO:0000313" key="1">
    <source>
        <dbReference type="EMBL" id="KAL1412831.1"/>
    </source>
</evidence>
<organism evidence="1 2">
    <name type="scientific">Vanrija albida</name>
    <dbReference type="NCBI Taxonomy" id="181172"/>
    <lineage>
        <taxon>Eukaryota</taxon>
        <taxon>Fungi</taxon>
        <taxon>Dikarya</taxon>
        <taxon>Basidiomycota</taxon>
        <taxon>Agaricomycotina</taxon>
        <taxon>Tremellomycetes</taxon>
        <taxon>Trichosporonales</taxon>
        <taxon>Trichosporonaceae</taxon>
        <taxon>Vanrija</taxon>
    </lineage>
</organism>
<dbReference type="RefSeq" id="XP_069212775.1">
    <property type="nucleotide sequence ID" value="XM_069349231.1"/>
</dbReference>
<accession>A0ABR3QEM5</accession>
<dbReference type="EMBL" id="JBBXJM010000001">
    <property type="protein sequence ID" value="KAL1412831.1"/>
    <property type="molecule type" value="Genomic_DNA"/>
</dbReference>
<comment type="caution">
    <text evidence="1">The sequence shown here is derived from an EMBL/GenBank/DDBJ whole genome shotgun (WGS) entry which is preliminary data.</text>
</comment>
<gene>
    <name evidence="1" type="ORF">Q8F55_000580</name>
</gene>
<dbReference type="GeneID" id="95981623"/>
<proteinExistence type="predicted"/>
<dbReference type="Proteomes" id="UP001565368">
    <property type="component" value="Unassembled WGS sequence"/>
</dbReference>
<protein>
    <recommendedName>
        <fullName evidence="3">F-box domain-containing protein</fullName>
    </recommendedName>
</protein>
<evidence type="ECO:0008006" key="3">
    <source>
        <dbReference type="Google" id="ProtNLM"/>
    </source>
</evidence>
<name>A0ABR3QEM5_9TREE</name>
<keyword evidence="2" id="KW-1185">Reference proteome</keyword>
<sequence length="315" mass="35871">MTPRLPRVLIYRIINILDVNADRGTLLSLLRVSQDFWGMASRVLYRNLDISGDKMCQLLLSSNGMQHHTTCDSRSPTWERGCPPRCFANANAALQTPRPSQRTRDALSFICRLNLRNVSTHHVETMLAATIPHVALFPGVTKLHLYSSPNDRPQYRHIVTFPRTVLFNAIHLCVWGTGGKNESPTQVAAVLTTNKYLSINSHEKTISFNPGNMFSLRHDPWDESSRRYWFVQVLHLAELPTHDYAIKKVPPARCLVGRTRDKGSVLSISDSEWDESVAHEHQFRMDTREHEPCGVCGGKMKFNKRAFGCTFTKSW</sequence>